<keyword evidence="1" id="KW-0732">Signal</keyword>
<evidence type="ECO:0000313" key="3">
    <source>
        <dbReference type="Proteomes" id="UP000230052"/>
    </source>
</evidence>
<sequence>MKKLILALVITAFAASTCFAQQAATPAKAVVVAPKAPEVKTITGKVESVSVASPATGEKSEIVVVGKNGEKAAFLVKATTTLYDSGWKSILLSDVKKDEKIKVKYTTTKEGVNEASLINLIK</sequence>
<evidence type="ECO:0008006" key="4">
    <source>
        <dbReference type="Google" id="ProtNLM"/>
    </source>
</evidence>
<organism evidence="2 3">
    <name type="scientific">Candidatus Aquitaenariimonas noxiae</name>
    <dbReference type="NCBI Taxonomy" id="1974741"/>
    <lineage>
        <taxon>Bacteria</taxon>
        <taxon>Pseudomonadati</taxon>
        <taxon>Candidatus Omnitrophota</taxon>
        <taxon>Candidatus Aquitaenariimonas</taxon>
    </lineage>
</organism>
<dbReference type="Proteomes" id="UP000230052">
    <property type="component" value="Unassembled WGS sequence"/>
</dbReference>
<evidence type="ECO:0000313" key="2">
    <source>
        <dbReference type="EMBL" id="PIU40963.1"/>
    </source>
</evidence>
<reference evidence="2 3" key="1">
    <citation type="submission" date="2017-09" db="EMBL/GenBank/DDBJ databases">
        <title>Depth-based differentiation of microbial function through sediment-hosted aquifers and enrichment of novel symbionts in the deep terrestrial subsurface.</title>
        <authorList>
            <person name="Probst A.J."/>
            <person name="Ladd B."/>
            <person name="Jarett J.K."/>
            <person name="Geller-Mcgrath D.E."/>
            <person name="Sieber C.M."/>
            <person name="Emerson J.B."/>
            <person name="Anantharaman K."/>
            <person name="Thomas B.C."/>
            <person name="Malmstrom R."/>
            <person name="Stieglmeier M."/>
            <person name="Klingl A."/>
            <person name="Woyke T."/>
            <person name="Ryan C.M."/>
            <person name="Banfield J.F."/>
        </authorList>
    </citation>
    <scope>NUCLEOTIDE SEQUENCE [LARGE SCALE GENOMIC DNA]</scope>
    <source>
        <strain evidence="2">CG07_land_8_20_14_0_80_42_15</strain>
    </source>
</reference>
<comment type="caution">
    <text evidence="2">The sequence shown here is derived from an EMBL/GenBank/DDBJ whole genome shotgun (WGS) entry which is preliminary data.</text>
</comment>
<feature type="signal peptide" evidence="1">
    <location>
        <begin position="1"/>
        <end position="23"/>
    </location>
</feature>
<dbReference type="EMBL" id="PEWV01000074">
    <property type="protein sequence ID" value="PIU40963.1"/>
    <property type="molecule type" value="Genomic_DNA"/>
</dbReference>
<dbReference type="AlphaFoldDB" id="A0A2J0KYQ7"/>
<name>A0A2J0KYQ7_9BACT</name>
<gene>
    <name evidence="2" type="ORF">COS99_07815</name>
</gene>
<protein>
    <recommendedName>
        <fullName evidence="4">DUF5666 domain-containing protein</fullName>
    </recommendedName>
</protein>
<proteinExistence type="predicted"/>
<evidence type="ECO:0000256" key="1">
    <source>
        <dbReference type="SAM" id="SignalP"/>
    </source>
</evidence>
<accession>A0A2J0KYQ7</accession>
<feature type="chain" id="PRO_5014450725" description="DUF5666 domain-containing protein" evidence="1">
    <location>
        <begin position="24"/>
        <end position="122"/>
    </location>
</feature>